<feature type="domain" description="DRBM" evidence="4">
    <location>
        <begin position="252"/>
        <end position="312"/>
    </location>
</feature>
<evidence type="ECO:0000313" key="6">
    <source>
        <dbReference type="Proteomes" id="UP000278807"/>
    </source>
</evidence>
<feature type="compositionally biased region" description="Basic and acidic residues" evidence="2">
    <location>
        <begin position="115"/>
        <end position="132"/>
    </location>
</feature>
<feature type="compositionally biased region" description="Basic and acidic residues" evidence="2">
    <location>
        <begin position="161"/>
        <end position="176"/>
    </location>
</feature>
<evidence type="ECO:0000259" key="4">
    <source>
        <dbReference type="PROSITE" id="PS50137"/>
    </source>
</evidence>
<dbReference type="AlphaFoldDB" id="A0A0R3T507"/>
<protein>
    <submittedName>
        <fullName evidence="7">WW domain-containing protein</fullName>
    </submittedName>
</protein>
<dbReference type="GO" id="GO:0003725">
    <property type="term" value="F:double-stranded RNA binding"/>
    <property type="evidence" value="ECO:0007669"/>
    <property type="project" value="TreeGrafter"/>
</dbReference>
<accession>A0A0R3T507</accession>
<feature type="region of interest" description="Disordered" evidence="2">
    <location>
        <begin position="113"/>
        <end position="176"/>
    </location>
</feature>
<dbReference type="InterPro" id="IPR014720">
    <property type="entry name" value="dsRBD_dom"/>
</dbReference>
<reference evidence="5 6" key="2">
    <citation type="submission" date="2018-11" db="EMBL/GenBank/DDBJ databases">
        <authorList>
            <consortium name="Pathogen Informatics"/>
        </authorList>
    </citation>
    <scope>NUCLEOTIDE SEQUENCE [LARGE SCALE GENOMIC DNA]</scope>
</reference>
<evidence type="ECO:0000259" key="3">
    <source>
        <dbReference type="PROSITE" id="PS50020"/>
    </source>
</evidence>
<keyword evidence="6" id="KW-1185">Reference proteome</keyword>
<dbReference type="GO" id="GO:0042802">
    <property type="term" value="F:identical protein binding"/>
    <property type="evidence" value="ECO:0007669"/>
    <property type="project" value="InterPro"/>
</dbReference>
<gene>
    <name evidence="5" type="ORF">HNAJ_LOCUS2144</name>
</gene>
<dbReference type="PANTHER" id="PTHR13482:SF3">
    <property type="entry name" value="MICROPROCESSOR COMPLEX SUBUNIT DGCR8"/>
    <property type="match status" value="1"/>
</dbReference>
<dbReference type="PANTHER" id="PTHR13482">
    <property type="entry name" value="MICRORNA PROCESSOR COMPLEX SUBUNIT DGCR8"/>
    <property type="match status" value="1"/>
</dbReference>
<sequence>MSSDTITTEIRDEKVTDGSPVDKSLSQSPDIPQDWEMLLHDSGLTIYYNKVTSVATLSQPFLISLDEVKSTPVPVSALPLLKFQSHNQRPSISFQQSSPSPRENLVDCEVAQGKHHSEPGGETSEADKKEEGELTSDEDNDSREGSVSPLPAKRHCQGGKQSEKSSERTASVKDISEQKSPFKDYVKNHLLNLKVLNPDELRQYCNLFHNNGLRNRQRFNRSNRLMQMLGDKGSTLFVQKAKERVISNFRKPPISVLHEYCQSVLKVQSHFTSMPSGNDKLPFHYAVVVDNKYYPTGSGSSKKSARSEAGEL</sequence>
<evidence type="ECO:0000256" key="1">
    <source>
        <dbReference type="PROSITE-ProRule" id="PRU00266"/>
    </source>
</evidence>
<proteinExistence type="predicted"/>
<dbReference type="GO" id="GO:0070877">
    <property type="term" value="C:microprocessor complex"/>
    <property type="evidence" value="ECO:0007669"/>
    <property type="project" value="InterPro"/>
</dbReference>
<dbReference type="EMBL" id="UZAE01000989">
    <property type="protein sequence ID" value="VDN98003.1"/>
    <property type="molecule type" value="Genomic_DNA"/>
</dbReference>
<feature type="region of interest" description="Disordered" evidence="2">
    <location>
        <begin position="1"/>
        <end position="30"/>
    </location>
</feature>
<dbReference type="WBParaSite" id="HNAJ_0000214501-mRNA-1">
    <property type="protein sequence ID" value="HNAJ_0000214501-mRNA-1"/>
    <property type="gene ID" value="HNAJ_0000214501"/>
</dbReference>
<dbReference type="OrthoDB" id="112668at2759"/>
<dbReference type="Proteomes" id="UP000278807">
    <property type="component" value="Unassembled WGS sequence"/>
</dbReference>
<dbReference type="PROSITE" id="PS50020">
    <property type="entry name" value="WW_DOMAIN_2"/>
    <property type="match status" value="1"/>
</dbReference>
<dbReference type="InterPro" id="IPR001202">
    <property type="entry name" value="WW_dom"/>
</dbReference>
<evidence type="ECO:0000313" key="5">
    <source>
        <dbReference type="EMBL" id="VDN98003.1"/>
    </source>
</evidence>
<dbReference type="GO" id="GO:0031053">
    <property type="term" value="P:primary miRNA processing"/>
    <property type="evidence" value="ECO:0007669"/>
    <property type="project" value="InterPro"/>
</dbReference>
<organism evidence="7">
    <name type="scientific">Rodentolepis nana</name>
    <name type="common">Dwarf tapeworm</name>
    <name type="synonym">Hymenolepis nana</name>
    <dbReference type="NCBI Taxonomy" id="102285"/>
    <lineage>
        <taxon>Eukaryota</taxon>
        <taxon>Metazoa</taxon>
        <taxon>Spiralia</taxon>
        <taxon>Lophotrochozoa</taxon>
        <taxon>Platyhelminthes</taxon>
        <taxon>Cestoda</taxon>
        <taxon>Eucestoda</taxon>
        <taxon>Cyclophyllidea</taxon>
        <taxon>Hymenolepididae</taxon>
        <taxon>Rodentolepis</taxon>
    </lineage>
</organism>
<dbReference type="GO" id="GO:0020037">
    <property type="term" value="F:heme binding"/>
    <property type="evidence" value="ECO:0007669"/>
    <property type="project" value="InterPro"/>
</dbReference>
<dbReference type="Gene3D" id="2.20.70.10">
    <property type="match status" value="1"/>
</dbReference>
<dbReference type="Pfam" id="PF00035">
    <property type="entry name" value="dsrm"/>
    <property type="match status" value="1"/>
</dbReference>
<evidence type="ECO:0000256" key="2">
    <source>
        <dbReference type="SAM" id="MobiDB-lite"/>
    </source>
</evidence>
<dbReference type="STRING" id="102285.A0A0R3T507"/>
<evidence type="ECO:0000313" key="7">
    <source>
        <dbReference type="WBParaSite" id="HNAJ_0000214501-mRNA-1"/>
    </source>
</evidence>
<dbReference type="Gene3D" id="3.30.160.20">
    <property type="match status" value="1"/>
</dbReference>
<dbReference type="GO" id="GO:0070878">
    <property type="term" value="F:primary miRNA binding"/>
    <property type="evidence" value="ECO:0007669"/>
    <property type="project" value="TreeGrafter"/>
</dbReference>
<name>A0A0R3T507_RODNA</name>
<dbReference type="SUPFAM" id="SSF54768">
    <property type="entry name" value="dsRNA-binding domain-like"/>
    <property type="match status" value="1"/>
</dbReference>
<reference evidence="7" key="1">
    <citation type="submission" date="2017-02" db="UniProtKB">
        <authorList>
            <consortium name="WormBaseParasite"/>
        </authorList>
    </citation>
    <scope>IDENTIFICATION</scope>
</reference>
<dbReference type="PROSITE" id="PS50137">
    <property type="entry name" value="DS_RBD"/>
    <property type="match status" value="1"/>
</dbReference>
<keyword evidence="1" id="KW-0694">RNA-binding</keyword>
<dbReference type="InterPro" id="IPR040375">
    <property type="entry name" value="DGCR8"/>
</dbReference>
<feature type="domain" description="WW" evidence="3">
    <location>
        <begin position="29"/>
        <end position="62"/>
    </location>
</feature>